<keyword evidence="7" id="KW-1185">Reference proteome</keyword>
<dbReference type="NCBIfam" id="NF009888">
    <property type="entry name" value="PRK13348.1"/>
    <property type="match status" value="1"/>
</dbReference>
<dbReference type="PATRIC" id="fig|880157.4.peg.1477"/>
<proteinExistence type="inferred from homology"/>
<dbReference type="Proteomes" id="UP000036277">
    <property type="component" value="Unassembled WGS sequence"/>
</dbReference>
<evidence type="ECO:0000313" key="7">
    <source>
        <dbReference type="Proteomes" id="UP000036277"/>
    </source>
</evidence>
<dbReference type="Gene3D" id="1.10.10.10">
    <property type="entry name" value="Winged helix-like DNA-binding domain superfamily/Winged helix DNA-binding domain"/>
    <property type="match status" value="1"/>
</dbReference>
<evidence type="ECO:0000256" key="2">
    <source>
        <dbReference type="ARBA" id="ARBA00023015"/>
    </source>
</evidence>
<dbReference type="InterPro" id="IPR000847">
    <property type="entry name" value="LysR_HTH_N"/>
</dbReference>
<evidence type="ECO:0000259" key="5">
    <source>
        <dbReference type="PROSITE" id="PS50931"/>
    </source>
</evidence>
<dbReference type="InterPro" id="IPR050176">
    <property type="entry name" value="LTTR"/>
</dbReference>
<dbReference type="InterPro" id="IPR005119">
    <property type="entry name" value="LysR_subst-bd"/>
</dbReference>
<dbReference type="GO" id="GO:0003700">
    <property type="term" value="F:DNA-binding transcription factor activity"/>
    <property type="evidence" value="ECO:0007669"/>
    <property type="project" value="InterPro"/>
</dbReference>
<dbReference type="STRING" id="880157.AB204_07015"/>
<dbReference type="SUPFAM" id="SSF46785">
    <property type="entry name" value="Winged helix' DNA-binding domain"/>
    <property type="match status" value="1"/>
</dbReference>
<dbReference type="EMBL" id="LFCV01000038">
    <property type="protein sequence ID" value="KMJ45816.1"/>
    <property type="molecule type" value="Genomic_DNA"/>
</dbReference>
<dbReference type="Pfam" id="PF00126">
    <property type="entry name" value="HTH_1"/>
    <property type="match status" value="1"/>
</dbReference>
<accession>A0A0J5FU75</accession>
<evidence type="ECO:0000256" key="4">
    <source>
        <dbReference type="ARBA" id="ARBA00023163"/>
    </source>
</evidence>
<dbReference type="InterPro" id="IPR036388">
    <property type="entry name" value="WH-like_DNA-bd_sf"/>
</dbReference>
<dbReference type="GO" id="GO:0003677">
    <property type="term" value="F:DNA binding"/>
    <property type="evidence" value="ECO:0007669"/>
    <property type="project" value="UniProtKB-KW"/>
</dbReference>
<gene>
    <name evidence="6" type="ORF">AB204_07015</name>
</gene>
<dbReference type="NCBIfam" id="NF002964">
    <property type="entry name" value="PRK03635.1"/>
    <property type="match status" value="1"/>
</dbReference>
<protein>
    <recommendedName>
        <fullName evidence="5">HTH lysR-type domain-containing protein</fullName>
    </recommendedName>
</protein>
<dbReference type="InterPro" id="IPR017685">
    <property type="entry name" value="ArgP"/>
</dbReference>
<dbReference type="SUPFAM" id="SSF53850">
    <property type="entry name" value="Periplasmic binding protein-like II"/>
    <property type="match status" value="1"/>
</dbReference>
<dbReference type="PROSITE" id="PS50931">
    <property type="entry name" value="HTH_LYSR"/>
    <property type="match status" value="1"/>
</dbReference>
<evidence type="ECO:0000313" key="6">
    <source>
        <dbReference type="EMBL" id="KMJ45816.1"/>
    </source>
</evidence>
<dbReference type="AlphaFoldDB" id="A0A0J5FU75"/>
<dbReference type="PANTHER" id="PTHR30579">
    <property type="entry name" value="TRANSCRIPTIONAL REGULATOR"/>
    <property type="match status" value="1"/>
</dbReference>
<comment type="similarity">
    <text evidence="1">Belongs to the LysR transcriptional regulatory family.</text>
</comment>
<keyword evidence="2" id="KW-0805">Transcription regulation</keyword>
<dbReference type="Pfam" id="PF03466">
    <property type="entry name" value="LysR_substrate"/>
    <property type="match status" value="1"/>
</dbReference>
<dbReference type="InterPro" id="IPR036390">
    <property type="entry name" value="WH_DNA-bd_sf"/>
</dbReference>
<dbReference type="OrthoDB" id="3252676at2"/>
<sequence>MAIIETGSFEQAARKLNITPSAISQRIKSLEAEIGVPIVRREHPCTYTSEGFKLVQYLIKLHALNEDFKNHFYRNKWAGFTISVNNDSLAGWLLPAISCYLSSERVKIEIIVDDQDFTHMALESGNALGALSSKSSAIKGCSSVRLGSIRYRLLASREFVKKWFKEGVKRSALTKAPLLVFNKKDLLQQNFLAEHFLVQQESCICHYIPGTEVFYQAVKLGVGYGMIPDFQSKDLIERNELVDLRPGRFTDIALYWHYWPAQSDLLSKLTSTLISEARKSLHQD</sequence>
<keyword evidence="4" id="KW-0804">Transcription</keyword>
<keyword evidence="3" id="KW-0238">DNA-binding</keyword>
<dbReference type="PANTHER" id="PTHR30579:SF2">
    <property type="entry name" value="HTH-TYPE TRANSCRIPTIONAL REGULATOR ARGP"/>
    <property type="match status" value="1"/>
</dbReference>
<organism evidence="6 7">
    <name type="scientific">Xenorhabdus khoisanae</name>
    <dbReference type="NCBI Taxonomy" id="880157"/>
    <lineage>
        <taxon>Bacteria</taxon>
        <taxon>Pseudomonadati</taxon>
        <taxon>Pseudomonadota</taxon>
        <taxon>Gammaproteobacteria</taxon>
        <taxon>Enterobacterales</taxon>
        <taxon>Morganellaceae</taxon>
        <taxon>Xenorhabdus</taxon>
    </lineage>
</organism>
<reference evidence="6 7" key="1">
    <citation type="submission" date="2015-06" db="EMBL/GenBank/DDBJ databases">
        <title>Draft Whole-Genome Sequence of the Entomopathogenic Bacterium Xenorhabdus khoisanae.</title>
        <authorList>
            <person name="Naidoo S."/>
            <person name="Featherston J."/>
            <person name="Gray V.M."/>
        </authorList>
    </citation>
    <scope>NUCLEOTIDE SEQUENCE [LARGE SCALE GENOMIC DNA]</scope>
    <source>
        <strain evidence="6 7">MCB</strain>
    </source>
</reference>
<name>A0A0J5FU75_9GAMM</name>
<feature type="domain" description="HTH lysR-type" evidence="5">
    <location>
        <begin position="1"/>
        <end position="48"/>
    </location>
</feature>
<evidence type="ECO:0000256" key="1">
    <source>
        <dbReference type="ARBA" id="ARBA00009437"/>
    </source>
</evidence>
<evidence type="ECO:0000256" key="3">
    <source>
        <dbReference type="ARBA" id="ARBA00023125"/>
    </source>
</evidence>
<comment type="caution">
    <text evidence="6">The sequence shown here is derived from an EMBL/GenBank/DDBJ whole genome shotgun (WGS) entry which is preliminary data.</text>
</comment>
<dbReference type="Gene3D" id="3.40.190.290">
    <property type="match status" value="1"/>
</dbReference>
<dbReference type="NCBIfam" id="TIGR03298">
    <property type="entry name" value="argP"/>
    <property type="match status" value="1"/>
</dbReference>
<dbReference type="PRINTS" id="PR00039">
    <property type="entry name" value="HTHLYSR"/>
</dbReference>